<keyword evidence="3" id="KW-0804">Transcription</keyword>
<dbReference type="PANTHER" id="PTHR31719:SF43">
    <property type="entry name" value="NAC TRANSCRIPTION FACTOR 56"/>
    <property type="match status" value="1"/>
</dbReference>
<dbReference type="InterPro" id="IPR036093">
    <property type="entry name" value="NAC_dom_sf"/>
</dbReference>
<dbReference type="GO" id="GO:0006355">
    <property type="term" value="P:regulation of DNA-templated transcription"/>
    <property type="evidence" value="ECO:0007669"/>
    <property type="project" value="InterPro"/>
</dbReference>
<keyword evidence="1" id="KW-0805">Transcription regulation</keyword>
<dbReference type="Gene3D" id="2.170.150.80">
    <property type="entry name" value="NAC domain"/>
    <property type="match status" value="1"/>
</dbReference>
<proteinExistence type="predicted"/>
<evidence type="ECO:0000256" key="2">
    <source>
        <dbReference type="ARBA" id="ARBA00023125"/>
    </source>
</evidence>
<feature type="domain" description="NAC" evidence="6">
    <location>
        <begin position="25"/>
        <end position="179"/>
    </location>
</feature>
<keyword evidence="4" id="KW-0539">Nucleus</keyword>
<dbReference type="EMBL" id="JAXUIC010000094">
    <property type="protein sequence ID" value="KAK4551237.1"/>
    <property type="molecule type" value="Genomic_DNA"/>
</dbReference>
<dbReference type="PANTHER" id="PTHR31719">
    <property type="entry name" value="NAC TRANSCRIPTION FACTOR 56"/>
    <property type="match status" value="1"/>
</dbReference>
<keyword evidence="2" id="KW-0238">DNA-binding</keyword>
<evidence type="ECO:0000256" key="1">
    <source>
        <dbReference type="ARBA" id="ARBA00023015"/>
    </source>
</evidence>
<feature type="region of interest" description="Disordered" evidence="5">
    <location>
        <begin position="1"/>
        <end position="20"/>
    </location>
</feature>
<accession>A0AAN7DVD3</accession>
<evidence type="ECO:0000259" key="6">
    <source>
        <dbReference type="PROSITE" id="PS51005"/>
    </source>
</evidence>
<evidence type="ECO:0000256" key="3">
    <source>
        <dbReference type="ARBA" id="ARBA00023163"/>
    </source>
</evidence>
<dbReference type="GO" id="GO:0003677">
    <property type="term" value="F:DNA binding"/>
    <property type="evidence" value="ECO:0007669"/>
    <property type="project" value="UniProtKB-KW"/>
</dbReference>
<feature type="compositionally biased region" description="Acidic residues" evidence="5">
    <location>
        <begin position="195"/>
        <end position="215"/>
    </location>
</feature>
<evidence type="ECO:0000313" key="7">
    <source>
        <dbReference type="EMBL" id="KAK4551237.1"/>
    </source>
</evidence>
<evidence type="ECO:0000256" key="4">
    <source>
        <dbReference type="ARBA" id="ARBA00023242"/>
    </source>
</evidence>
<organism evidence="7 8">
    <name type="scientific">Quercus rubra</name>
    <name type="common">Northern red oak</name>
    <name type="synonym">Quercus borealis</name>
    <dbReference type="NCBI Taxonomy" id="3512"/>
    <lineage>
        <taxon>Eukaryota</taxon>
        <taxon>Viridiplantae</taxon>
        <taxon>Streptophyta</taxon>
        <taxon>Embryophyta</taxon>
        <taxon>Tracheophyta</taxon>
        <taxon>Spermatophyta</taxon>
        <taxon>Magnoliopsida</taxon>
        <taxon>eudicotyledons</taxon>
        <taxon>Gunneridae</taxon>
        <taxon>Pentapetalae</taxon>
        <taxon>rosids</taxon>
        <taxon>fabids</taxon>
        <taxon>Fagales</taxon>
        <taxon>Fagaceae</taxon>
        <taxon>Quercus</taxon>
    </lineage>
</organism>
<dbReference type="PROSITE" id="PS51005">
    <property type="entry name" value="NAC"/>
    <property type="match status" value="1"/>
</dbReference>
<sequence length="215" mass="24944">MALLNNMKDSSSSSSSSSNPEPDFLPIGYRFSPSPAQFVKLFLFNWILSRQLPLNHIKYIKYLFQLDADQVPKGQSKYICEDEAFYFTEINPNEMLSIRTTKNGYWKTNGEEEEVIHGNNIVGFKTIWNFFWGRAPNGEISHWRIEEYRLHPSEIPADELSNSMMEKIGRCVACKIKNVEKEEEAYRFSMMETQTESDEMLESSESDYDENIGGN</sequence>
<comment type="caution">
    <text evidence="7">The sequence shown here is derived from an EMBL/GenBank/DDBJ whole genome shotgun (WGS) entry which is preliminary data.</text>
</comment>
<dbReference type="InterPro" id="IPR003441">
    <property type="entry name" value="NAC-dom"/>
</dbReference>
<evidence type="ECO:0000313" key="8">
    <source>
        <dbReference type="Proteomes" id="UP001324115"/>
    </source>
</evidence>
<dbReference type="Proteomes" id="UP001324115">
    <property type="component" value="Unassembled WGS sequence"/>
</dbReference>
<dbReference type="AlphaFoldDB" id="A0AAN7DVD3"/>
<reference evidence="7 8" key="1">
    <citation type="journal article" date="2023" name="G3 (Bethesda)">
        <title>A haplotype-resolved chromosome-scale genome for Quercus rubra L. provides insights into the genetics of adaptive traits for red oak species.</title>
        <authorList>
            <person name="Kapoor B."/>
            <person name="Jenkins J."/>
            <person name="Schmutz J."/>
            <person name="Zhebentyayeva T."/>
            <person name="Kuelheim C."/>
            <person name="Coggeshall M."/>
            <person name="Heim C."/>
            <person name="Lasky J.R."/>
            <person name="Leites L."/>
            <person name="Islam-Faridi N."/>
            <person name="Romero-Severson J."/>
            <person name="DeLeo V.L."/>
            <person name="Lucas S.M."/>
            <person name="Lazic D."/>
            <person name="Gailing O."/>
            <person name="Carlson J."/>
            <person name="Staton M."/>
        </authorList>
    </citation>
    <scope>NUCLEOTIDE SEQUENCE [LARGE SCALE GENOMIC DNA]</scope>
    <source>
        <strain evidence="7">Pseudo-F2</strain>
    </source>
</reference>
<name>A0AAN7DVD3_QUERU</name>
<dbReference type="SUPFAM" id="SSF101941">
    <property type="entry name" value="NAC domain"/>
    <property type="match status" value="1"/>
</dbReference>
<evidence type="ECO:0000256" key="5">
    <source>
        <dbReference type="SAM" id="MobiDB-lite"/>
    </source>
</evidence>
<keyword evidence="8" id="KW-1185">Reference proteome</keyword>
<dbReference type="Pfam" id="PF02365">
    <property type="entry name" value="NAM"/>
    <property type="match status" value="1"/>
</dbReference>
<gene>
    <name evidence="7" type="ORF">RGQ29_032447</name>
</gene>
<protein>
    <recommendedName>
        <fullName evidence="6">NAC domain-containing protein</fullName>
    </recommendedName>
</protein>
<feature type="region of interest" description="Disordered" evidence="5">
    <location>
        <begin position="192"/>
        <end position="215"/>
    </location>
</feature>